<protein>
    <recommendedName>
        <fullName evidence="6">DUF202 domain-containing protein</fullName>
    </recommendedName>
</protein>
<keyword evidence="2 5" id="KW-0812">Transmembrane</keyword>
<evidence type="ECO:0000256" key="2">
    <source>
        <dbReference type="ARBA" id="ARBA00022692"/>
    </source>
</evidence>
<keyword evidence="8" id="KW-1185">Reference proteome</keyword>
<dbReference type="OrthoDB" id="2243669at2759"/>
<dbReference type="AlphaFoldDB" id="A0A1Y2FKZ7"/>
<evidence type="ECO:0000256" key="5">
    <source>
        <dbReference type="SAM" id="Phobius"/>
    </source>
</evidence>
<keyword evidence="3 5" id="KW-1133">Transmembrane helix</keyword>
<reference evidence="7" key="1">
    <citation type="submission" date="2016-07" db="EMBL/GenBank/DDBJ databases">
        <title>Pervasive Adenine N6-methylation of Active Genes in Fungi.</title>
        <authorList>
            <consortium name="DOE Joint Genome Institute"/>
            <person name="Mondo S.J."/>
            <person name="Dannebaum R.O."/>
            <person name="Kuo R.C."/>
            <person name="Labutti K."/>
            <person name="Haridas S."/>
            <person name="Kuo A."/>
            <person name="Salamov A."/>
            <person name="Ahrendt S.R."/>
            <person name="Lipzen A."/>
            <person name="Sullivan W."/>
            <person name="Andreopoulos W.B."/>
            <person name="Clum A."/>
            <person name="Lindquist E."/>
            <person name="Daum C."/>
            <person name="Ramamoorthy G.K."/>
            <person name="Gryganskyi A."/>
            <person name="Culley D."/>
            <person name="Magnuson J.K."/>
            <person name="James T.Y."/>
            <person name="O'Malley M.A."/>
            <person name="Stajich J.E."/>
            <person name="Spatafora J.W."/>
            <person name="Visel A."/>
            <person name="Grigoriev I.V."/>
        </authorList>
    </citation>
    <scope>NUCLEOTIDE SEQUENCE [LARGE SCALE GENOMIC DNA]</scope>
    <source>
        <strain evidence="7">62-1032</strain>
    </source>
</reference>
<evidence type="ECO:0000313" key="8">
    <source>
        <dbReference type="Proteomes" id="UP000193467"/>
    </source>
</evidence>
<dbReference type="Pfam" id="PF02656">
    <property type="entry name" value="DUF202"/>
    <property type="match status" value="1"/>
</dbReference>
<dbReference type="GO" id="GO:0000329">
    <property type="term" value="C:fungal-type vacuole membrane"/>
    <property type="evidence" value="ECO:0007669"/>
    <property type="project" value="TreeGrafter"/>
</dbReference>
<dbReference type="PANTHER" id="PTHR46140">
    <property type="entry name" value="VACUOLAR TRANSPORTER CHAPERONE 1-RELATED"/>
    <property type="match status" value="1"/>
</dbReference>
<dbReference type="GO" id="GO:0033254">
    <property type="term" value="C:vacuolar transporter chaperone complex"/>
    <property type="evidence" value="ECO:0007669"/>
    <property type="project" value="TreeGrafter"/>
</dbReference>
<dbReference type="InParanoid" id="A0A1Y2FKZ7"/>
<accession>A0A1Y2FKZ7</accession>
<dbReference type="PANTHER" id="PTHR46140:SF2">
    <property type="entry name" value="VACUOLAR TRANSPORTER CHAPERONE 3 COMPLEX SUBUNIT 3-RELATED"/>
    <property type="match status" value="1"/>
</dbReference>
<evidence type="ECO:0000256" key="3">
    <source>
        <dbReference type="ARBA" id="ARBA00022989"/>
    </source>
</evidence>
<dbReference type="GO" id="GO:0012505">
    <property type="term" value="C:endomembrane system"/>
    <property type="evidence" value="ECO:0007669"/>
    <property type="project" value="UniProtKB-SubCell"/>
</dbReference>
<gene>
    <name evidence="7" type="ORF">BCR35DRAFT_278003</name>
</gene>
<dbReference type="InterPro" id="IPR051572">
    <property type="entry name" value="VTC_Complex_Subunit"/>
</dbReference>
<feature type="transmembrane region" description="Helical" evidence="5">
    <location>
        <begin position="70"/>
        <end position="88"/>
    </location>
</feature>
<feature type="domain" description="DUF202" evidence="6">
    <location>
        <begin position="61"/>
        <end position="125"/>
    </location>
</feature>
<sequence>MSQRSALRQFQSRLSERISTLLGGPESQGYQAVPSSYGATNGAPNNGLQTLGADPTKIEPKVWLASERTFLNWLRVALLLSSFALALFNSASTHDHVAKWMGFSYAVIAVGMIGYAWIMQNRRRHRIVTRYGGHHDEIYGPVVVVGLIFLAVLVNFILRVKQRETLRHHPTPKNPWIMSVDLIKSAFVISPSA</sequence>
<keyword evidence="4 5" id="KW-0472">Membrane</keyword>
<proteinExistence type="predicted"/>
<comment type="caution">
    <text evidence="7">The sequence shown here is derived from an EMBL/GenBank/DDBJ whole genome shotgun (WGS) entry which is preliminary data.</text>
</comment>
<feature type="transmembrane region" description="Helical" evidence="5">
    <location>
        <begin position="100"/>
        <end position="118"/>
    </location>
</feature>
<dbReference type="Proteomes" id="UP000193467">
    <property type="component" value="Unassembled WGS sequence"/>
</dbReference>
<comment type="subcellular location">
    <subcellularLocation>
        <location evidence="1">Endomembrane system</location>
        <topology evidence="1">Multi-pass membrane protein</topology>
    </subcellularLocation>
</comment>
<evidence type="ECO:0000256" key="4">
    <source>
        <dbReference type="ARBA" id="ARBA00023136"/>
    </source>
</evidence>
<name>A0A1Y2FKZ7_9BASI</name>
<evidence type="ECO:0000256" key="1">
    <source>
        <dbReference type="ARBA" id="ARBA00004127"/>
    </source>
</evidence>
<dbReference type="EMBL" id="MCGR01000017">
    <property type="protein sequence ID" value="ORY84638.1"/>
    <property type="molecule type" value="Genomic_DNA"/>
</dbReference>
<dbReference type="STRING" id="106004.A0A1Y2FKZ7"/>
<organism evidence="7 8">
    <name type="scientific">Leucosporidium creatinivorum</name>
    <dbReference type="NCBI Taxonomy" id="106004"/>
    <lineage>
        <taxon>Eukaryota</taxon>
        <taxon>Fungi</taxon>
        <taxon>Dikarya</taxon>
        <taxon>Basidiomycota</taxon>
        <taxon>Pucciniomycotina</taxon>
        <taxon>Microbotryomycetes</taxon>
        <taxon>Leucosporidiales</taxon>
        <taxon>Leucosporidium</taxon>
    </lineage>
</organism>
<feature type="transmembrane region" description="Helical" evidence="5">
    <location>
        <begin position="138"/>
        <end position="158"/>
    </location>
</feature>
<evidence type="ECO:0000259" key="6">
    <source>
        <dbReference type="Pfam" id="PF02656"/>
    </source>
</evidence>
<dbReference type="InterPro" id="IPR003807">
    <property type="entry name" value="DUF202"/>
</dbReference>
<evidence type="ECO:0000313" key="7">
    <source>
        <dbReference type="EMBL" id="ORY84638.1"/>
    </source>
</evidence>